<dbReference type="InterPro" id="IPR004330">
    <property type="entry name" value="FAR1_DNA_bnd_dom"/>
</dbReference>
<evidence type="ECO:0000313" key="6">
    <source>
        <dbReference type="EMBL" id="GJJ70186.1"/>
    </source>
</evidence>
<sequence length="1500" mass="168276">MSNINANKDITERLEHFRHIFRDPEDVEKLIRTTNCPSDHLCEAAHAVKHSVNGNHYSGLIQSSCPSNQRRIFLTVQFLVRQLSGTTQGDQKETLQGSGELYARLASELEVAEPSLRGVTALALSTTVERISQDVLELDSLAALAPFDSMFQTCHLKYCRILRDIEATILSVRRDKRELTDQEKQQSHAAEVTTIVHPPLKRRRAVCIEDDTAVGNVRHGLEPEEYVAQRPDQDNIDSQDHPKTVVSSASSSVRNRQPTPISVLISAARPPSIPAVASSSTGAKMGTVPGTERDIPSSVSSESGNSSKQQHRGANGSRSRTITLEKRLDDLLTKQQGQQMLQALHVVQHGQQMSQHSQQEISRKGEVYNQYDLSSLRTIPGNGDLTDAREELRKPSKSHCRLVIDGKTLTPEAVRYLPQVIDTVKRIADIRRMLTWLQDTVFHFDPELATSFADLLRRSTLDTQFDHLGQRLKVRDILEFAEESWLSETCVDAIISYFKHEYGGCDILFIPARFLWHLEQYGRCEMAFADWGGDITWKKEDLAQRLYRRAYGIAGMDACHWGAVRIDLQEPAIKFGDSMMQEIPTPAIDGIVQWLICNIPEETQQWMDAERNVTRLPVIRQTDFGSCGIHAAAAIEQDLMRVRNCPDATAFYDNDHGSWEGQMAHYHRARYLKIITSQLKDALDSTPIMTALSPAPPVSMPARTDYDELPESDPLTNVSADEYLVDITTQMPSQGQTYSSTASFAGNALNTALDGVHRSDDINGGAEPALGESDSSDKVIDDSEGVDQPLTFQQYALEMFGRKIEELDGEPWMPSIDFKFMDLSAAKENIKEWAIQFGFKTRTRRSSKTAVKIVCSHEGTHKAKKVDDPAKHRARMASPRCGCGFFINLTSPRQMGGSWRISSFKLRHNNHEMDATMTKYTVLDKTMKATIKKGFDLDMGERMTIKLLEYEFPGNKFDKKKIRSYLRMCEAKLDATVTSSQSERLLTLLNQQSFSATSEEWYYQADYDGFTLRRVFWMNPTQRALYSRYYDVVVLDATLQTNKLGMPLVLIIVIDCEFRSRLVACALTRSEAEEDYRWILEQLRCASGGVDPGVVFVDMDPSLDAAISQVWEHTRVINCLWHLRNNVRVRLQRVFVVPGKAPIDDNPLYGGTAGRYLKRLHSRRAHWAGPWIRAPFTAGVRSTQRAETTHSVIKRYEVTSSTTLPELFETIMSKVDNEVSRPRPEDIRILTETENGGIERTFRGVLSINRDRLSTPDFERDAATAVESESTSISADSVLARATARPSASVTKPNDESIQASQRFYCPEPVVSASKATKSKKIRYSKVMQAAKGLVSDILMPGVSDTDFKQVIENIRAASSFVPQVTNGALQHPQQQQHGDGHTEKKEGDAQDIFKGIDPGMVIDGDKVATKGRPRKRRLKASYESPSRRLRLSRSNKTELPGVIKKGRGRPPRKDAAVPPRKGATIPPPEGCSSPPRKVAANQKAPVIPRRSTRLTKTMP</sequence>
<feature type="region of interest" description="Disordered" evidence="4">
    <location>
        <begin position="272"/>
        <end position="321"/>
    </location>
</feature>
<dbReference type="Gene3D" id="3.40.395.10">
    <property type="entry name" value="Adenoviral Proteinase, Chain A"/>
    <property type="match status" value="1"/>
</dbReference>
<feature type="domain" description="Ubiquitin-like protease family profile" evidence="5">
    <location>
        <begin position="470"/>
        <end position="638"/>
    </location>
</feature>
<evidence type="ECO:0000256" key="1">
    <source>
        <dbReference type="ARBA" id="ARBA00005234"/>
    </source>
</evidence>
<comment type="similarity">
    <text evidence="1">Belongs to the peptidase C48 family.</text>
</comment>
<dbReference type="InterPro" id="IPR003653">
    <property type="entry name" value="Peptidase_C48_C"/>
</dbReference>
<dbReference type="EMBL" id="BQFW01000003">
    <property type="protein sequence ID" value="GJJ70186.1"/>
    <property type="molecule type" value="Genomic_DNA"/>
</dbReference>
<dbReference type="Proteomes" id="UP000827284">
    <property type="component" value="Unassembled WGS sequence"/>
</dbReference>
<protein>
    <submittedName>
        <fullName evidence="6">Zinc finger SWIM domain-containing protein 3</fullName>
    </submittedName>
</protein>
<feature type="region of interest" description="Disordered" evidence="4">
    <location>
        <begin position="219"/>
        <end position="257"/>
    </location>
</feature>
<feature type="region of interest" description="Disordered" evidence="4">
    <location>
        <begin position="760"/>
        <end position="780"/>
    </location>
</feature>
<accession>A0A9P3H4Y5</accession>
<proteinExistence type="inferred from homology"/>
<dbReference type="GO" id="GO:0006508">
    <property type="term" value="P:proteolysis"/>
    <property type="evidence" value="ECO:0007669"/>
    <property type="project" value="UniProtKB-KW"/>
</dbReference>
<dbReference type="Pfam" id="PF03101">
    <property type="entry name" value="FAR1"/>
    <property type="match status" value="1"/>
</dbReference>
<gene>
    <name evidence="6" type="ORF">EMPS_02535</name>
</gene>
<evidence type="ECO:0000313" key="7">
    <source>
        <dbReference type="Proteomes" id="UP000827284"/>
    </source>
</evidence>
<reference evidence="6" key="2">
    <citation type="journal article" date="2022" name="Microbiol. Resour. Announc.">
        <title>Whole-Genome Sequence of Entomortierella parvispora E1425, a Mucoromycotan Fungus Associated with Burkholderiaceae-Related Endosymbiotic Bacteria.</title>
        <authorList>
            <person name="Herlambang A."/>
            <person name="Guo Y."/>
            <person name="Takashima Y."/>
            <person name="Narisawa K."/>
            <person name="Ohta H."/>
            <person name="Nishizawa T."/>
        </authorList>
    </citation>
    <scope>NUCLEOTIDE SEQUENCE</scope>
    <source>
        <strain evidence="6">E1425</strain>
    </source>
</reference>
<keyword evidence="3" id="KW-0378">Hydrolase</keyword>
<dbReference type="InterPro" id="IPR038765">
    <property type="entry name" value="Papain-like_cys_pep_sf"/>
</dbReference>
<reference evidence="6" key="1">
    <citation type="submission" date="2021-11" db="EMBL/GenBank/DDBJ databases">
        <authorList>
            <person name="Herlambang A."/>
            <person name="Guo Y."/>
            <person name="Takashima Y."/>
            <person name="Nishizawa T."/>
        </authorList>
    </citation>
    <scope>NUCLEOTIDE SEQUENCE</scope>
    <source>
        <strain evidence="6">E1425</strain>
    </source>
</reference>
<dbReference type="GO" id="GO:0019783">
    <property type="term" value="F:ubiquitin-like protein peptidase activity"/>
    <property type="evidence" value="ECO:0007669"/>
    <property type="project" value="UniProtKB-ARBA"/>
</dbReference>
<feature type="compositionally biased region" description="Basic residues" evidence="4">
    <location>
        <begin position="1410"/>
        <end position="1420"/>
    </location>
</feature>
<feature type="region of interest" description="Disordered" evidence="4">
    <location>
        <begin position="1395"/>
        <end position="1500"/>
    </location>
</feature>
<keyword evidence="2" id="KW-0645">Protease</keyword>
<name>A0A9P3H4Y5_9FUNG</name>
<comment type="caution">
    <text evidence="6">The sequence shown here is derived from an EMBL/GenBank/DDBJ whole genome shotgun (WGS) entry which is preliminary data.</text>
</comment>
<dbReference type="PANTHER" id="PTHR47718">
    <property type="entry name" value="OS01G0519700 PROTEIN"/>
    <property type="match status" value="1"/>
</dbReference>
<evidence type="ECO:0000256" key="2">
    <source>
        <dbReference type="ARBA" id="ARBA00022670"/>
    </source>
</evidence>
<keyword evidence="7" id="KW-1185">Reference proteome</keyword>
<evidence type="ECO:0000259" key="5">
    <source>
        <dbReference type="PROSITE" id="PS50600"/>
    </source>
</evidence>
<dbReference type="GO" id="GO:0008234">
    <property type="term" value="F:cysteine-type peptidase activity"/>
    <property type="evidence" value="ECO:0007669"/>
    <property type="project" value="InterPro"/>
</dbReference>
<evidence type="ECO:0000256" key="3">
    <source>
        <dbReference type="ARBA" id="ARBA00022801"/>
    </source>
</evidence>
<evidence type="ECO:0000256" key="4">
    <source>
        <dbReference type="SAM" id="MobiDB-lite"/>
    </source>
</evidence>
<organism evidence="6 7">
    <name type="scientific">Entomortierella parvispora</name>
    <dbReference type="NCBI Taxonomy" id="205924"/>
    <lineage>
        <taxon>Eukaryota</taxon>
        <taxon>Fungi</taxon>
        <taxon>Fungi incertae sedis</taxon>
        <taxon>Mucoromycota</taxon>
        <taxon>Mortierellomycotina</taxon>
        <taxon>Mortierellomycetes</taxon>
        <taxon>Mortierellales</taxon>
        <taxon>Mortierellaceae</taxon>
        <taxon>Entomortierella</taxon>
    </lineage>
</organism>
<feature type="compositionally biased region" description="Low complexity" evidence="4">
    <location>
        <begin position="297"/>
        <end position="307"/>
    </location>
</feature>
<dbReference type="SUPFAM" id="SSF54001">
    <property type="entry name" value="Cysteine proteinases"/>
    <property type="match status" value="1"/>
</dbReference>
<dbReference type="PROSITE" id="PS50600">
    <property type="entry name" value="ULP_PROTEASE"/>
    <property type="match status" value="1"/>
</dbReference>
<dbReference type="OrthoDB" id="2446166at2759"/>
<dbReference type="Pfam" id="PF10551">
    <property type="entry name" value="MULE"/>
    <property type="match status" value="1"/>
</dbReference>
<dbReference type="InterPro" id="IPR018289">
    <property type="entry name" value="MULE_transposase_dom"/>
</dbReference>